<accession>A0A1C4ACG8</accession>
<evidence type="ECO:0000256" key="3">
    <source>
        <dbReference type="ARBA" id="ARBA00023002"/>
    </source>
</evidence>
<comment type="subcellular location">
    <subcellularLocation>
        <location evidence="1">Cytoplasm</location>
    </subcellularLocation>
</comment>
<dbReference type="InterPro" id="IPR029479">
    <property type="entry name" value="Nitroreductase"/>
</dbReference>
<dbReference type="InterPro" id="IPR000415">
    <property type="entry name" value="Nitroreductase-like"/>
</dbReference>
<dbReference type="CDD" id="cd02140">
    <property type="entry name" value="Frm2-like"/>
    <property type="match status" value="1"/>
</dbReference>
<dbReference type="Pfam" id="PF00881">
    <property type="entry name" value="Nitroreductase"/>
    <property type="match status" value="1"/>
</dbReference>
<evidence type="ECO:0000256" key="2">
    <source>
        <dbReference type="ARBA" id="ARBA00022490"/>
    </source>
</evidence>
<dbReference type="GO" id="GO:0034599">
    <property type="term" value="P:cellular response to oxidative stress"/>
    <property type="evidence" value="ECO:0007669"/>
    <property type="project" value="InterPro"/>
</dbReference>
<organism evidence="5 6">
    <name type="scientific">Kosakonia oryziphila</name>
    <dbReference type="NCBI Taxonomy" id="1005667"/>
    <lineage>
        <taxon>Bacteria</taxon>
        <taxon>Pseudomonadati</taxon>
        <taxon>Pseudomonadota</taxon>
        <taxon>Gammaproteobacteria</taxon>
        <taxon>Enterobacterales</taxon>
        <taxon>Enterobacteriaceae</taxon>
        <taxon>Kosakonia</taxon>
    </lineage>
</organism>
<evidence type="ECO:0000256" key="1">
    <source>
        <dbReference type="ARBA" id="ARBA00004496"/>
    </source>
</evidence>
<dbReference type="FunFam" id="3.40.109.10:FF:000001">
    <property type="entry name" value="Nitroreductase family"/>
    <property type="match status" value="1"/>
</dbReference>
<keyword evidence="2" id="KW-0963">Cytoplasm</keyword>
<keyword evidence="6" id="KW-1185">Reference proteome</keyword>
<keyword evidence="3" id="KW-0560">Oxidoreductase</keyword>
<evidence type="ECO:0000313" key="5">
    <source>
        <dbReference type="EMBL" id="SCB92256.1"/>
    </source>
</evidence>
<reference evidence="6" key="1">
    <citation type="submission" date="2016-08" db="EMBL/GenBank/DDBJ databases">
        <authorList>
            <person name="Varghese N."/>
            <person name="Submissions Spin"/>
        </authorList>
    </citation>
    <scope>NUCLEOTIDE SEQUENCE [LARGE SCALE GENOMIC DNA]</scope>
    <source>
        <strain evidence="6">REICA_142</strain>
    </source>
</reference>
<dbReference type="PANTHER" id="PTHR43035:SF1">
    <property type="entry name" value="FATTY ACID REPRESSION MUTANT PROTEIN 2-RELATED"/>
    <property type="match status" value="1"/>
</dbReference>
<dbReference type="OrthoDB" id="9810617at2"/>
<proteinExistence type="predicted"/>
<gene>
    <name evidence="5" type="ORF">GA0061070_100461</name>
</gene>
<sequence>MDPFQQILKSTLARTESVPQTSTPPTPPEAERVPWAATVTAEDFLALAKARRTIYTLGKDLPVAEETVIDTIKGAIRQAPSAFNSQSSRALILLGKEHDRFWGLVREQLRKVIPAESFHATSDKLDGFTAAAGSVLFFEDQEVVTALQRQYIAYADNFPVWSEQSSGIAQYAVWLALAEKSIGANLQHYNPLIDQDVRETWNIPPSWKLRAEMNFGSIITPADEKTWIDDDRRFIVAR</sequence>
<protein>
    <recommendedName>
        <fullName evidence="4">Nitroreductase domain-containing protein</fullName>
    </recommendedName>
</protein>
<dbReference type="GO" id="GO:0016491">
    <property type="term" value="F:oxidoreductase activity"/>
    <property type="evidence" value="ECO:0007669"/>
    <property type="project" value="UniProtKB-KW"/>
</dbReference>
<dbReference type="AlphaFoldDB" id="A0A1C4ACG8"/>
<dbReference type="SUPFAM" id="SSF55469">
    <property type="entry name" value="FMN-dependent nitroreductase-like"/>
    <property type="match status" value="1"/>
</dbReference>
<dbReference type="Gene3D" id="3.40.109.10">
    <property type="entry name" value="NADH Oxidase"/>
    <property type="match status" value="1"/>
</dbReference>
<dbReference type="GO" id="GO:0005737">
    <property type="term" value="C:cytoplasm"/>
    <property type="evidence" value="ECO:0007669"/>
    <property type="project" value="UniProtKB-SubCell"/>
</dbReference>
<dbReference type="RefSeq" id="WP_090133565.1">
    <property type="nucleotide sequence ID" value="NZ_FMBC01000004.1"/>
</dbReference>
<dbReference type="Proteomes" id="UP000198515">
    <property type="component" value="Unassembled WGS sequence"/>
</dbReference>
<dbReference type="EMBL" id="FMBC01000004">
    <property type="protein sequence ID" value="SCB92256.1"/>
    <property type="molecule type" value="Genomic_DNA"/>
</dbReference>
<evidence type="ECO:0000259" key="4">
    <source>
        <dbReference type="Pfam" id="PF00881"/>
    </source>
</evidence>
<dbReference type="InterPro" id="IPR033877">
    <property type="entry name" value="Frm2/Hbn1"/>
</dbReference>
<evidence type="ECO:0000313" key="6">
    <source>
        <dbReference type="Proteomes" id="UP000198515"/>
    </source>
</evidence>
<name>A0A1C4ACG8_9ENTR</name>
<feature type="domain" description="Nitroreductase" evidence="4">
    <location>
        <begin position="49"/>
        <end position="216"/>
    </location>
</feature>
<dbReference type="PANTHER" id="PTHR43035">
    <property type="entry name" value="FATTY ACID REPRESSION MUTANT PROTEIN 2-RELATED"/>
    <property type="match status" value="1"/>
</dbReference>